<dbReference type="OrthoDB" id="4045395at2759"/>
<protein>
    <recommendedName>
        <fullName evidence="3">Protein HRI1</fullName>
    </recommendedName>
</protein>
<dbReference type="Pfam" id="PF16815">
    <property type="entry name" value="HRI1"/>
    <property type="match status" value="1"/>
</dbReference>
<reference evidence="2" key="2">
    <citation type="submission" date="2015-01" db="EMBL/GenBank/DDBJ databases">
        <title>Evolutionary Origins and Diversification of the Mycorrhizal Mutualists.</title>
        <authorList>
            <consortium name="DOE Joint Genome Institute"/>
            <consortium name="Mycorrhizal Genomics Consortium"/>
            <person name="Kohler A."/>
            <person name="Kuo A."/>
            <person name="Nagy L.G."/>
            <person name="Floudas D."/>
            <person name="Copeland A."/>
            <person name="Barry K.W."/>
            <person name="Cichocki N."/>
            <person name="Veneault-Fourrey C."/>
            <person name="LaButti K."/>
            <person name="Lindquist E.A."/>
            <person name="Lipzen A."/>
            <person name="Lundell T."/>
            <person name="Morin E."/>
            <person name="Murat C."/>
            <person name="Riley R."/>
            <person name="Ohm R."/>
            <person name="Sun H."/>
            <person name="Tunlid A."/>
            <person name="Henrissat B."/>
            <person name="Grigoriev I.V."/>
            <person name="Hibbett D.S."/>
            <person name="Martin F."/>
        </authorList>
    </citation>
    <scope>NUCLEOTIDE SEQUENCE [LARGE SCALE GENOMIC DNA]</scope>
    <source>
        <strain evidence="2">ATCC 200175</strain>
    </source>
</reference>
<evidence type="ECO:0000313" key="2">
    <source>
        <dbReference type="Proteomes" id="UP000053647"/>
    </source>
</evidence>
<keyword evidence="2" id="KW-1185">Reference proteome</keyword>
<dbReference type="InterPro" id="IPR031818">
    <property type="entry name" value="Hri1"/>
</dbReference>
<accession>A0A0C9T1Q4</accession>
<sequence>MTAHSSWPLLYGNPTIQTRVSIARPPSPPIEDSDVLVLSSRSTSPDSSSVGSAVLYLDLRFFLPVMETTGINWAFAGLRRTTPLVEEQEGAVRYRWEHTIDSHGSGEPPDEGMMTTQIDEDGEEVVVETGVGLNPETGKMGPYEEVWKCVQLVKIPW</sequence>
<dbReference type="AlphaFoldDB" id="A0A0C9T1Q4"/>
<evidence type="ECO:0000313" key="1">
    <source>
        <dbReference type="EMBL" id="KIJ05468.1"/>
    </source>
</evidence>
<dbReference type="Gene3D" id="2.40.128.320">
    <property type="entry name" value="Protein HRI1, N-terminal domain"/>
    <property type="match status" value="1"/>
</dbReference>
<evidence type="ECO:0008006" key="3">
    <source>
        <dbReference type="Google" id="ProtNLM"/>
    </source>
</evidence>
<name>A0A0C9T1Q4_PAXIN</name>
<dbReference type="InterPro" id="IPR043047">
    <property type="entry name" value="Hri1_N_sf"/>
</dbReference>
<proteinExistence type="predicted"/>
<gene>
    <name evidence="1" type="ORF">PAXINDRAFT_21282</name>
</gene>
<dbReference type="Proteomes" id="UP000053647">
    <property type="component" value="Unassembled WGS sequence"/>
</dbReference>
<dbReference type="HOGENOM" id="CLU_1723129_0_0_1"/>
<reference evidence="1 2" key="1">
    <citation type="submission" date="2014-06" db="EMBL/GenBank/DDBJ databases">
        <authorList>
            <consortium name="DOE Joint Genome Institute"/>
            <person name="Kuo A."/>
            <person name="Kohler A."/>
            <person name="Nagy L.G."/>
            <person name="Floudas D."/>
            <person name="Copeland A."/>
            <person name="Barry K.W."/>
            <person name="Cichocki N."/>
            <person name="Veneault-Fourrey C."/>
            <person name="LaButti K."/>
            <person name="Lindquist E.A."/>
            <person name="Lipzen A."/>
            <person name="Lundell T."/>
            <person name="Morin E."/>
            <person name="Murat C."/>
            <person name="Sun H."/>
            <person name="Tunlid A."/>
            <person name="Henrissat B."/>
            <person name="Grigoriev I.V."/>
            <person name="Hibbett D.S."/>
            <person name="Martin F."/>
            <person name="Nordberg H.P."/>
            <person name="Cantor M.N."/>
            <person name="Hua S.X."/>
        </authorList>
    </citation>
    <scope>NUCLEOTIDE SEQUENCE [LARGE SCALE GENOMIC DNA]</scope>
    <source>
        <strain evidence="1 2">ATCC 200175</strain>
    </source>
</reference>
<dbReference type="EMBL" id="KN820958">
    <property type="protein sequence ID" value="KIJ05468.1"/>
    <property type="molecule type" value="Genomic_DNA"/>
</dbReference>
<organism evidence="1 2">
    <name type="scientific">Paxillus involutus ATCC 200175</name>
    <dbReference type="NCBI Taxonomy" id="664439"/>
    <lineage>
        <taxon>Eukaryota</taxon>
        <taxon>Fungi</taxon>
        <taxon>Dikarya</taxon>
        <taxon>Basidiomycota</taxon>
        <taxon>Agaricomycotina</taxon>
        <taxon>Agaricomycetes</taxon>
        <taxon>Agaricomycetidae</taxon>
        <taxon>Boletales</taxon>
        <taxon>Paxilineae</taxon>
        <taxon>Paxillaceae</taxon>
        <taxon>Paxillus</taxon>
    </lineage>
</organism>